<evidence type="ECO:0000256" key="1">
    <source>
        <dbReference type="SAM" id="Phobius"/>
    </source>
</evidence>
<feature type="transmembrane region" description="Helical" evidence="1">
    <location>
        <begin position="41"/>
        <end position="61"/>
    </location>
</feature>
<name>A0AAJ1STW5_9MICC</name>
<feature type="transmembrane region" description="Helical" evidence="1">
    <location>
        <begin position="131"/>
        <end position="150"/>
    </location>
</feature>
<accession>A0AAJ1STW5</accession>
<organism evidence="2 3">
    <name type="scientific">Pseudarthrobacter niigatensis</name>
    <dbReference type="NCBI Taxonomy" id="369935"/>
    <lineage>
        <taxon>Bacteria</taxon>
        <taxon>Bacillati</taxon>
        <taxon>Actinomycetota</taxon>
        <taxon>Actinomycetes</taxon>
        <taxon>Micrococcales</taxon>
        <taxon>Micrococcaceae</taxon>
        <taxon>Pseudarthrobacter</taxon>
    </lineage>
</organism>
<evidence type="ECO:0000313" key="2">
    <source>
        <dbReference type="EMBL" id="MDQ0145654.1"/>
    </source>
</evidence>
<dbReference type="EMBL" id="JAUSTB010000004">
    <property type="protein sequence ID" value="MDQ0145654.1"/>
    <property type="molecule type" value="Genomic_DNA"/>
</dbReference>
<reference evidence="2 3" key="1">
    <citation type="submission" date="2023-07" db="EMBL/GenBank/DDBJ databases">
        <title>Sorghum-associated microbial communities from plants grown in Nebraska, USA.</title>
        <authorList>
            <person name="Schachtman D."/>
        </authorList>
    </citation>
    <scope>NUCLEOTIDE SEQUENCE [LARGE SCALE GENOMIC DNA]</scope>
    <source>
        <strain evidence="2 3">DS1001</strain>
    </source>
</reference>
<evidence type="ECO:0000313" key="3">
    <source>
        <dbReference type="Proteomes" id="UP001239267"/>
    </source>
</evidence>
<feature type="transmembrane region" description="Helical" evidence="1">
    <location>
        <begin position="73"/>
        <end position="93"/>
    </location>
</feature>
<keyword evidence="1" id="KW-0472">Membrane</keyword>
<sequence length="162" mass="16832">MLESFMRLPKSPPPANRRHVQQADLPAEQIYTLGPAPRSRVAGCVLAVLLSAWMLAVPIALIDRLKDAPGPGAGFLTGSIITFAAVTAGLGGFRFFNARDVRRRLSGALIAALVAAVTAAAASALLPEYGLLLAVPGLLAGVPALVALVGDHRRHRAAGTRN</sequence>
<keyword evidence="1" id="KW-0812">Transmembrane</keyword>
<dbReference type="Proteomes" id="UP001239267">
    <property type="component" value="Unassembled WGS sequence"/>
</dbReference>
<keyword evidence="1" id="KW-1133">Transmembrane helix</keyword>
<keyword evidence="3" id="KW-1185">Reference proteome</keyword>
<feature type="transmembrane region" description="Helical" evidence="1">
    <location>
        <begin position="105"/>
        <end position="125"/>
    </location>
</feature>
<comment type="caution">
    <text evidence="2">The sequence shown here is derived from an EMBL/GenBank/DDBJ whole genome shotgun (WGS) entry which is preliminary data.</text>
</comment>
<proteinExistence type="predicted"/>
<protein>
    <submittedName>
        <fullName evidence="2">Peptidoglycan/LPS O-acetylase OafA/YrhL</fullName>
    </submittedName>
</protein>
<dbReference type="RefSeq" id="WP_307358633.1">
    <property type="nucleotide sequence ID" value="NZ_JAUSTB010000004.1"/>
</dbReference>
<gene>
    <name evidence="2" type="ORF">J2T23_001546</name>
</gene>
<dbReference type="AlphaFoldDB" id="A0AAJ1STW5"/>